<organism evidence="2 3">
    <name type="scientific">Moraxella catarrhalis</name>
    <name type="common">Branhamella catarrhalis</name>
    <dbReference type="NCBI Taxonomy" id="480"/>
    <lineage>
        <taxon>Bacteria</taxon>
        <taxon>Pseudomonadati</taxon>
        <taxon>Pseudomonadota</taxon>
        <taxon>Gammaproteobacteria</taxon>
        <taxon>Moraxellales</taxon>
        <taxon>Moraxellaceae</taxon>
        <taxon>Moraxella</taxon>
    </lineage>
</organism>
<gene>
    <name evidence="2" type="ORF">AO370_1651</name>
</gene>
<comment type="caution">
    <text evidence="2">The sequence shown here is derived from an EMBL/GenBank/DDBJ whole genome shotgun (WGS) entry which is preliminary data.</text>
</comment>
<name>A0AB36DLU7_MORCA</name>
<dbReference type="InterPro" id="IPR027843">
    <property type="entry name" value="DUF4440"/>
</dbReference>
<dbReference type="InterPro" id="IPR032710">
    <property type="entry name" value="NTF2-like_dom_sf"/>
</dbReference>
<keyword evidence="2" id="KW-0808">Transferase</keyword>
<sequence length="201" mass="21886">MAYSFIDKYIEYKGWFMKYSTRSVLKKVVAASMLTAAIRSVIQFTGKSFGKGASIGLFIGMIGVQSLITTNAYAISEQDVSRYASSMSSAANAQNIAQISRLIADDAIISLSRGGKTTSLDKEGYLQLLQKSWAKSSGYRYRINVADVVVTGDQARAQIVTTENWTQDGRPVTINTASRATFSQVGNHVVLLRSVSQVTVD</sequence>
<reference evidence="2 3" key="1">
    <citation type="journal article" date="2016" name="Genome Biol. Evol.">
        <title>Comparative Genomic Analyses of the Moraxella catarrhalis Serosensitive and Seroresistant Lineages Demonstrate Their Independent Evolution.</title>
        <authorList>
            <person name="Earl J.P."/>
            <person name="de Vries S.P."/>
            <person name="Ahmed A."/>
            <person name="Powell E."/>
            <person name="Schultz M.P."/>
            <person name="Hermans P.W."/>
            <person name="Hill D.J."/>
            <person name="Zhou Z."/>
            <person name="Constantinidou C.I."/>
            <person name="Hu F.Z."/>
            <person name="Bootsma H.J."/>
            <person name="Ehrlich G.D."/>
        </authorList>
    </citation>
    <scope>NUCLEOTIDE SEQUENCE [LARGE SCALE GENOMIC DNA]</scope>
    <source>
        <strain evidence="2 3">F23</strain>
    </source>
</reference>
<evidence type="ECO:0000313" key="3">
    <source>
        <dbReference type="Proteomes" id="UP000078295"/>
    </source>
</evidence>
<evidence type="ECO:0000259" key="1">
    <source>
        <dbReference type="Pfam" id="PF14534"/>
    </source>
</evidence>
<dbReference type="AlphaFoldDB" id="A0AB36DLU7"/>
<dbReference type="GO" id="GO:0004069">
    <property type="term" value="F:L-aspartate:2-oxoglutarate aminotransferase activity"/>
    <property type="evidence" value="ECO:0007669"/>
    <property type="project" value="UniProtKB-EC"/>
</dbReference>
<dbReference type="Gene3D" id="3.10.450.50">
    <property type="match status" value="1"/>
</dbReference>
<evidence type="ECO:0000313" key="2">
    <source>
        <dbReference type="EMBL" id="OAV23607.1"/>
    </source>
</evidence>
<dbReference type="SUPFAM" id="SSF54427">
    <property type="entry name" value="NTF2-like"/>
    <property type="match status" value="1"/>
</dbReference>
<feature type="domain" description="DUF4440" evidence="1">
    <location>
        <begin position="89"/>
        <end position="186"/>
    </location>
</feature>
<dbReference type="Proteomes" id="UP000078295">
    <property type="component" value="Unassembled WGS sequence"/>
</dbReference>
<dbReference type="EMBL" id="LXHQ01000042">
    <property type="protein sequence ID" value="OAV23607.1"/>
    <property type="molecule type" value="Genomic_DNA"/>
</dbReference>
<proteinExistence type="predicted"/>
<keyword evidence="2" id="KW-0032">Aminotransferase</keyword>
<accession>A0AB36DLU7</accession>
<dbReference type="Pfam" id="PF14534">
    <property type="entry name" value="DUF4440"/>
    <property type="match status" value="1"/>
</dbReference>
<protein>
    <submittedName>
        <fullName evidence="2">Aspartate aminotransferase</fullName>
        <ecNumber evidence="2">2.6.1.1</ecNumber>
    </submittedName>
</protein>
<dbReference type="EC" id="2.6.1.1" evidence="2"/>